<comment type="caution">
    <text evidence="2">The sequence shown here is derived from an EMBL/GenBank/DDBJ whole genome shotgun (WGS) entry which is preliminary data.</text>
</comment>
<accession>A0A811UKG5</accession>
<evidence type="ECO:0000256" key="1">
    <source>
        <dbReference type="SAM" id="Phobius"/>
    </source>
</evidence>
<dbReference type="EMBL" id="CAJHJT010000012">
    <property type="protein sequence ID" value="CAD6999529.1"/>
    <property type="molecule type" value="Genomic_DNA"/>
</dbReference>
<keyword evidence="1" id="KW-0472">Membrane</keyword>
<name>A0A811UKG5_CERCA</name>
<keyword evidence="3" id="KW-1185">Reference proteome</keyword>
<keyword evidence="1" id="KW-1133">Transmembrane helix</keyword>
<evidence type="ECO:0000313" key="2">
    <source>
        <dbReference type="EMBL" id="CAD6999529.1"/>
    </source>
</evidence>
<dbReference type="AlphaFoldDB" id="A0A811UKG5"/>
<feature type="transmembrane region" description="Helical" evidence="1">
    <location>
        <begin position="31"/>
        <end position="49"/>
    </location>
</feature>
<proteinExistence type="predicted"/>
<dbReference type="Proteomes" id="UP000606786">
    <property type="component" value="Unassembled WGS sequence"/>
</dbReference>
<gene>
    <name evidence="2" type="ORF">CCAP1982_LOCUS8051</name>
</gene>
<organism evidence="2 3">
    <name type="scientific">Ceratitis capitata</name>
    <name type="common">Mediterranean fruit fly</name>
    <name type="synonym">Tephritis capitata</name>
    <dbReference type="NCBI Taxonomy" id="7213"/>
    <lineage>
        <taxon>Eukaryota</taxon>
        <taxon>Metazoa</taxon>
        <taxon>Ecdysozoa</taxon>
        <taxon>Arthropoda</taxon>
        <taxon>Hexapoda</taxon>
        <taxon>Insecta</taxon>
        <taxon>Pterygota</taxon>
        <taxon>Neoptera</taxon>
        <taxon>Endopterygota</taxon>
        <taxon>Diptera</taxon>
        <taxon>Brachycera</taxon>
        <taxon>Muscomorpha</taxon>
        <taxon>Tephritoidea</taxon>
        <taxon>Tephritidae</taxon>
        <taxon>Ceratitis</taxon>
        <taxon>Ceratitis</taxon>
    </lineage>
</organism>
<keyword evidence="1" id="KW-0812">Transmembrane</keyword>
<reference evidence="2" key="1">
    <citation type="submission" date="2020-11" db="EMBL/GenBank/DDBJ databases">
        <authorList>
            <person name="Whitehead M."/>
        </authorList>
    </citation>
    <scope>NUCLEOTIDE SEQUENCE</scope>
    <source>
        <strain evidence="2">EGII</strain>
    </source>
</reference>
<sequence>MIACLTPLQSLNRMCVFKCSTSSEQQRNTKILVVSFLGLLWLACVCAYVRSFCARSSSVCLSPITTAAPTQLTLKGMHS</sequence>
<protein>
    <submittedName>
        <fullName evidence="2">(Mediterranean fruit fly) hypothetical protein</fullName>
    </submittedName>
</protein>
<evidence type="ECO:0000313" key="3">
    <source>
        <dbReference type="Proteomes" id="UP000606786"/>
    </source>
</evidence>